<dbReference type="SFLD" id="SFLDS00019">
    <property type="entry name" value="Glutathione_Transferase_(cytos"/>
    <property type="match status" value="1"/>
</dbReference>
<dbReference type="Pfam" id="PF13409">
    <property type="entry name" value="GST_N_2"/>
    <property type="match status" value="1"/>
</dbReference>
<reference evidence="2 3" key="1">
    <citation type="submission" date="2018-02" db="EMBL/GenBank/DDBJ databases">
        <title>The genomes of Aspergillus section Nigri reveals drivers in fungal speciation.</title>
        <authorList>
            <consortium name="DOE Joint Genome Institute"/>
            <person name="Vesth T.C."/>
            <person name="Nybo J."/>
            <person name="Theobald S."/>
            <person name="Brandl J."/>
            <person name="Frisvad J.C."/>
            <person name="Nielsen K.F."/>
            <person name="Lyhne E.K."/>
            <person name="Kogle M.E."/>
            <person name="Kuo A."/>
            <person name="Riley R."/>
            <person name="Clum A."/>
            <person name="Nolan M."/>
            <person name="Lipzen A."/>
            <person name="Salamov A."/>
            <person name="Henrissat B."/>
            <person name="Wiebenga A."/>
            <person name="De vries R.P."/>
            <person name="Grigoriev I.V."/>
            <person name="Mortensen U.H."/>
            <person name="Andersen M.R."/>
            <person name="Baker S.E."/>
        </authorList>
    </citation>
    <scope>NUCLEOTIDE SEQUENCE [LARGE SCALE GENOMIC DNA]</scope>
    <source>
        <strain evidence="2 3">CBS 101889</strain>
    </source>
</reference>
<proteinExistence type="predicted"/>
<dbReference type="PANTHER" id="PTHR42673">
    <property type="entry name" value="MALEYLACETOACETATE ISOMERASE"/>
    <property type="match status" value="1"/>
</dbReference>
<dbReference type="GO" id="GO:0016034">
    <property type="term" value="F:maleylacetoacetate isomerase activity"/>
    <property type="evidence" value="ECO:0007669"/>
    <property type="project" value="TreeGrafter"/>
</dbReference>
<dbReference type="EMBL" id="KZ824281">
    <property type="protein sequence ID" value="RAL13009.1"/>
    <property type="molecule type" value="Genomic_DNA"/>
</dbReference>
<accession>A0A395I001</accession>
<evidence type="ECO:0000313" key="3">
    <source>
        <dbReference type="Proteomes" id="UP000248961"/>
    </source>
</evidence>
<dbReference type="Gene3D" id="3.40.30.10">
    <property type="entry name" value="Glutaredoxin"/>
    <property type="match status" value="1"/>
</dbReference>
<dbReference type="InterPro" id="IPR036249">
    <property type="entry name" value="Thioredoxin-like_sf"/>
</dbReference>
<dbReference type="GO" id="GO:0006749">
    <property type="term" value="P:glutathione metabolic process"/>
    <property type="evidence" value="ECO:0007669"/>
    <property type="project" value="TreeGrafter"/>
</dbReference>
<gene>
    <name evidence="2" type="ORF">BO97DRAFT_405217</name>
</gene>
<keyword evidence="3" id="KW-1185">Reference proteome</keyword>
<dbReference type="OrthoDB" id="202840at2759"/>
<sequence>MTVHNTQTYHLYSYFRSTCTNRVVIAMHLKGIPVEHTYIDLGKAEHERPEFEVLNPSKSVPVLVIKDSNGNETVLTQSIGILEYLEESLPTLTPLLPPSGDAVQRARVREMVNVITNDIQPINDGRVAKRVRAIRGEA</sequence>
<dbReference type="Gene3D" id="1.20.1050.10">
    <property type="match status" value="1"/>
</dbReference>
<dbReference type="SUPFAM" id="SSF52833">
    <property type="entry name" value="Thioredoxin-like"/>
    <property type="match status" value="1"/>
</dbReference>
<evidence type="ECO:0000259" key="1">
    <source>
        <dbReference type="PROSITE" id="PS50404"/>
    </source>
</evidence>
<feature type="domain" description="GST N-terminal" evidence="1">
    <location>
        <begin position="7"/>
        <end position="93"/>
    </location>
</feature>
<dbReference type="VEuPathDB" id="FungiDB:BO97DRAFT_405217"/>
<dbReference type="AlphaFoldDB" id="A0A395I001"/>
<protein>
    <submittedName>
        <fullName evidence="2">Thioredoxin-like protein</fullName>
    </submittedName>
</protein>
<dbReference type="RefSeq" id="XP_025552163.1">
    <property type="nucleotide sequence ID" value="XM_025695141.1"/>
</dbReference>
<dbReference type="PROSITE" id="PS50404">
    <property type="entry name" value="GST_NTER"/>
    <property type="match status" value="1"/>
</dbReference>
<dbReference type="GeneID" id="37199430"/>
<dbReference type="Proteomes" id="UP000248961">
    <property type="component" value="Unassembled WGS sequence"/>
</dbReference>
<dbReference type="STRING" id="1450537.A0A395I001"/>
<dbReference type="GO" id="GO:0006559">
    <property type="term" value="P:L-phenylalanine catabolic process"/>
    <property type="evidence" value="ECO:0007669"/>
    <property type="project" value="TreeGrafter"/>
</dbReference>
<dbReference type="PANTHER" id="PTHR42673:SF4">
    <property type="entry name" value="MALEYLACETOACETATE ISOMERASE"/>
    <property type="match status" value="1"/>
</dbReference>
<dbReference type="InterPro" id="IPR040079">
    <property type="entry name" value="Glutathione_S-Trfase"/>
</dbReference>
<dbReference type="InterPro" id="IPR004045">
    <property type="entry name" value="Glutathione_S-Trfase_N"/>
</dbReference>
<evidence type="ECO:0000313" key="2">
    <source>
        <dbReference type="EMBL" id="RAL13009.1"/>
    </source>
</evidence>
<organism evidence="2 3">
    <name type="scientific">Aspergillus homomorphus (strain CBS 101889)</name>
    <dbReference type="NCBI Taxonomy" id="1450537"/>
    <lineage>
        <taxon>Eukaryota</taxon>
        <taxon>Fungi</taxon>
        <taxon>Dikarya</taxon>
        <taxon>Ascomycota</taxon>
        <taxon>Pezizomycotina</taxon>
        <taxon>Eurotiomycetes</taxon>
        <taxon>Eurotiomycetidae</taxon>
        <taxon>Eurotiales</taxon>
        <taxon>Aspergillaceae</taxon>
        <taxon>Aspergillus</taxon>
        <taxon>Aspergillus subgen. Circumdati</taxon>
    </lineage>
</organism>
<name>A0A395I001_ASPHC</name>
<dbReference type="GO" id="GO:0004364">
    <property type="term" value="F:glutathione transferase activity"/>
    <property type="evidence" value="ECO:0007669"/>
    <property type="project" value="TreeGrafter"/>
</dbReference>